<dbReference type="SMART" id="SM00448">
    <property type="entry name" value="REC"/>
    <property type="match status" value="1"/>
</dbReference>
<sequence>MRLMIVDDSNTIRSRILRIVRKYKDSNIEIVGLAPDGQQALQIARKAFPDVVTMDLTMPQMDGIEAISRLIQLNPDIKILVVSALDDKATAIVALRLGACGFLPKPFTDEELMLALLDVSEVT</sequence>
<dbReference type="Proteomes" id="UP000286947">
    <property type="component" value="Unassembled WGS sequence"/>
</dbReference>
<dbReference type="InterPro" id="IPR001789">
    <property type="entry name" value="Sig_transdc_resp-reg_receiver"/>
</dbReference>
<dbReference type="RefSeq" id="WP_126981025.1">
    <property type="nucleotide sequence ID" value="NZ_PQSP01000011.1"/>
</dbReference>
<organism evidence="3 4">
    <name type="scientific">Saezia sanguinis</name>
    <dbReference type="NCBI Taxonomy" id="1965230"/>
    <lineage>
        <taxon>Bacteria</taxon>
        <taxon>Pseudomonadati</taxon>
        <taxon>Pseudomonadota</taxon>
        <taxon>Betaproteobacteria</taxon>
        <taxon>Burkholderiales</taxon>
        <taxon>Saeziaceae</taxon>
        <taxon>Saezia</taxon>
    </lineage>
</organism>
<dbReference type="InterPro" id="IPR011006">
    <property type="entry name" value="CheY-like_superfamily"/>
</dbReference>
<evidence type="ECO:0000256" key="1">
    <source>
        <dbReference type="PROSITE-ProRule" id="PRU00169"/>
    </source>
</evidence>
<protein>
    <submittedName>
        <fullName evidence="3">Chemotaxis protein CheY</fullName>
    </submittedName>
</protein>
<feature type="domain" description="Response regulatory" evidence="2">
    <location>
        <begin position="2"/>
        <end position="120"/>
    </location>
</feature>
<evidence type="ECO:0000313" key="3">
    <source>
        <dbReference type="EMBL" id="RUS65568.1"/>
    </source>
</evidence>
<keyword evidence="4" id="KW-1185">Reference proteome</keyword>
<reference evidence="3 4" key="1">
    <citation type="submission" date="2018-01" db="EMBL/GenBank/DDBJ databases">
        <title>Saezia sanguinis gen. nov., sp. nov., in the order Burkholderiales isolated from human blood.</title>
        <authorList>
            <person name="Medina-Pascual M.J."/>
            <person name="Valdezate S."/>
            <person name="Monzon S."/>
            <person name="Cuesta I."/>
            <person name="Carrasco G."/>
            <person name="Villalon P."/>
            <person name="Saez-Nieto J.A."/>
        </authorList>
    </citation>
    <scope>NUCLEOTIDE SEQUENCE [LARGE SCALE GENOMIC DNA]</scope>
    <source>
        <strain evidence="3 4">CNM695-12</strain>
    </source>
</reference>
<feature type="modified residue" description="4-aspartylphosphate" evidence="1">
    <location>
        <position position="55"/>
    </location>
</feature>
<dbReference type="SUPFAM" id="SSF52172">
    <property type="entry name" value="CheY-like"/>
    <property type="match status" value="1"/>
</dbReference>
<proteinExistence type="predicted"/>
<dbReference type="PANTHER" id="PTHR43228:SF1">
    <property type="entry name" value="TWO-COMPONENT RESPONSE REGULATOR ARR22"/>
    <property type="match status" value="1"/>
</dbReference>
<keyword evidence="1" id="KW-0597">Phosphoprotein</keyword>
<dbReference type="GO" id="GO:0000160">
    <property type="term" value="P:phosphorelay signal transduction system"/>
    <property type="evidence" value="ECO:0007669"/>
    <property type="project" value="InterPro"/>
</dbReference>
<dbReference type="PROSITE" id="PS50110">
    <property type="entry name" value="RESPONSE_REGULATORY"/>
    <property type="match status" value="1"/>
</dbReference>
<dbReference type="AlphaFoldDB" id="A0A433SA02"/>
<dbReference type="OrthoDB" id="281471at2"/>
<accession>A0A433SA02</accession>
<name>A0A433SA02_9BURK</name>
<evidence type="ECO:0000259" key="2">
    <source>
        <dbReference type="PROSITE" id="PS50110"/>
    </source>
</evidence>
<dbReference type="EMBL" id="PQSP01000011">
    <property type="protein sequence ID" value="RUS65568.1"/>
    <property type="molecule type" value="Genomic_DNA"/>
</dbReference>
<dbReference type="Gene3D" id="3.40.50.2300">
    <property type="match status" value="1"/>
</dbReference>
<dbReference type="PANTHER" id="PTHR43228">
    <property type="entry name" value="TWO-COMPONENT RESPONSE REGULATOR"/>
    <property type="match status" value="1"/>
</dbReference>
<gene>
    <name evidence="3" type="primary">cheY_2</name>
    <name evidence="3" type="ORF">CUZ56_02867</name>
</gene>
<evidence type="ECO:0000313" key="4">
    <source>
        <dbReference type="Proteomes" id="UP000286947"/>
    </source>
</evidence>
<dbReference type="Pfam" id="PF00072">
    <property type="entry name" value="Response_reg"/>
    <property type="match status" value="1"/>
</dbReference>
<dbReference type="InterPro" id="IPR052048">
    <property type="entry name" value="ST_Response_Regulator"/>
</dbReference>
<comment type="caution">
    <text evidence="3">The sequence shown here is derived from an EMBL/GenBank/DDBJ whole genome shotgun (WGS) entry which is preliminary data.</text>
</comment>
<dbReference type="CDD" id="cd17541">
    <property type="entry name" value="REC_CheB-like"/>
    <property type="match status" value="1"/>
</dbReference>